<protein>
    <submittedName>
        <fullName evidence="2">Uncharacterized protein</fullName>
    </submittedName>
</protein>
<reference evidence="2 3" key="1">
    <citation type="submission" date="2021-01" db="EMBL/GenBank/DDBJ databases">
        <title>Chryseolinea sp. Jin1 Genome sequencing and assembly.</title>
        <authorList>
            <person name="Kim I."/>
        </authorList>
    </citation>
    <scope>NUCLEOTIDE SEQUENCE [LARGE SCALE GENOMIC DNA]</scope>
    <source>
        <strain evidence="2 3">Jin1</strain>
    </source>
</reference>
<evidence type="ECO:0000256" key="1">
    <source>
        <dbReference type="SAM" id="Phobius"/>
    </source>
</evidence>
<sequence>MEQEPIEPRVDVERSWFYTLSPCVMGSALCLAGALYQVFISQPYGLVLIFMFIAALVMLMATDYVVKLFVKSNAYYVWWLELGVIVVMGVWWWFG</sequence>
<gene>
    <name evidence="2" type="ORF">JI741_07200</name>
</gene>
<organism evidence="2 3">
    <name type="scientific">Chryseolinea lacunae</name>
    <dbReference type="NCBI Taxonomy" id="2801331"/>
    <lineage>
        <taxon>Bacteria</taxon>
        <taxon>Pseudomonadati</taxon>
        <taxon>Bacteroidota</taxon>
        <taxon>Cytophagia</taxon>
        <taxon>Cytophagales</taxon>
        <taxon>Fulvivirgaceae</taxon>
        <taxon>Chryseolinea</taxon>
    </lineage>
</organism>
<dbReference type="RefSeq" id="WP_202008364.1">
    <property type="nucleotide sequence ID" value="NZ_JAERRB010000002.1"/>
</dbReference>
<dbReference type="Proteomes" id="UP000613030">
    <property type="component" value="Unassembled WGS sequence"/>
</dbReference>
<proteinExistence type="predicted"/>
<dbReference type="EMBL" id="JAERRB010000002">
    <property type="protein sequence ID" value="MBL0741000.1"/>
    <property type="molecule type" value="Genomic_DNA"/>
</dbReference>
<keyword evidence="3" id="KW-1185">Reference proteome</keyword>
<feature type="transmembrane region" description="Helical" evidence="1">
    <location>
        <begin position="44"/>
        <end position="62"/>
    </location>
</feature>
<feature type="transmembrane region" description="Helical" evidence="1">
    <location>
        <begin position="16"/>
        <end position="38"/>
    </location>
</feature>
<keyword evidence="1" id="KW-0812">Transmembrane</keyword>
<name>A0ABS1KNG5_9BACT</name>
<comment type="caution">
    <text evidence="2">The sequence shown here is derived from an EMBL/GenBank/DDBJ whole genome shotgun (WGS) entry which is preliminary data.</text>
</comment>
<evidence type="ECO:0000313" key="2">
    <source>
        <dbReference type="EMBL" id="MBL0741000.1"/>
    </source>
</evidence>
<feature type="transmembrane region" description="Helical" evidence="1">
    <location>
        <begin position="74"/>
        <end position="94"/>
    </location>
</feature>
<evidence type="ECO:0000313" key="3">
    <source>
        <dbReference type="Proteomes" id="UP000613030"/>
    </source>
</evidence>
<keyword evidence="1" id="KW-0472">Membrane</keyword>
<keyword evidence="1" id="KW-1133">Transmembrane helix</keyword>
<accession>A0ABS1KNG5</accession>